<dbReference type="Pfam" id="PF11738">
    <property type="entry name" value="DUF3298"/>
    <property type="match status" value="1"/>
</dbReference>
<dbReference type="PROSITE" id="PS51257">
    <property type="entry name" value="PROKAR_LIPOPROTEIN"/>
    <property type="match status" value="1"/>
</dbReference>
<comment type="caution">
    <text evidence="2">The sequence shown here is derived from an EMBL/GenBank/DDBJ whole genome shotgun (WGS) entry which is preliminary data.</text>
</comment>
<reference evidence="2 3" key="1">
    <citation type="submission" date="2011-01" db="EMBL/GenBank/DDBJ databases">
        <authorList>
            <person name="Muzny D."/>
            <person name="Qin X."/>
            <person name="Deng J."/>
            <person name="Jiang H."/>
            <person name="Liu Y."/>
            <person name="Qu J."/>
            <person name="Song X.-Z."/>
            <person name="Zhang L."/>
            <person name="Thornton R."/>
            <person name="Coyle M."/>
            <person name="Francisco L."/>
            <person name="Jackson L."/>
            <person name="Javaid M."/>
            <person name="Korchina V."/>
            <person name="Kovar C."/>
            <person name="Mata R."/>
            <person name="Mathew T."/>
            <person name="Ngo R."/>
            <person name="Nguyen L."/>
            <person name="Nguyen N."/>
            <person name="Okwuonu G."/>
            <person name="Ongeri F."/>
            <person name="Pham C."/>
            <person name="Simmons D."/>
            <person name="Wilczek-Boney K."/>
            <person name="Hale W."/>
            <person name="Jakkamsetti A."/>
            <person name="Pham P."/>
            <person name="Ruth R."/>
            <person name="San Lucas F."/>
            <person name="Warren J."/>
            <person name="Zhang J."/>
            <person name="Zhao Z."/>
            <person name="Zhou C."/>
            <person name="Zhu D."/>
            <person name="Lee S."/>
            <person name="Bess C."/>
            <person name="Blankenburg K."/>
            <person name="Forbes L."/>
            <person name="Fu Q."/>
            <person name="Gubbala S."/>
            <person name="Hirani K."/>
            <person name="Jayaseelan J.C."/>
            <person name="Lara F."/>
            <person name="Munidasa M."/>
            <person name="Palculict T."/>
            <person name="Patil S."/>
            <person name="Pu L.-L."/>
            <person name="Saada N."/>
            <person name="Tang L."/>
            <person name="Weissenberger G."/>
            <person name="Zhu Y."/>
            <person name="Hemphill L."/>
            <person name="Shang Y."/>
            <person name="Youmans B."/>
            <person name="Ayvaz T."/>
            <person name="Ross M."/>
            <person name="Santibanez J."/>
            <person name="Aqrawi P."/>
            <person name="Gross S."/>
            <person name="Joshi V."/>
            <person name="Fowler G."/>
            <person name="Nazareth L."/>
            <person name="Reid J."/>
            <person name="Worley K."/>
            <person name="Petrosino J."/>
            <person name="Highlander S."/>
            <person name="Gibbs R."/>
        </authorList>
    </citation>
    <scope>NUCLEOTIDE SEQUENCE [LARGE SCALE GENOMIC DNA]</scope>
    <source>
        <strain evidence="2 3">ATCC 33394</strain>
    </source>
</reference>
<evidence type="ECO:0000259" key="1">
    <source>
        <dbReference type="Pfam" id="PF11738"/>
    </source>
</evidence>
<gene>
    <name evidence="2" type="ORF">HMPREF9098_0333</name>
</gene>
<dbReference type="InterPro" id="IPR021729">
    <property type="entry name" value="DUF3298"/>
</dbReference>
<dbReference type="RefSeq" id="WP_003781286.1">
    <property type="nucleotide sequence ID" value="NZ_GL870929.1"/>
</dbReference>
<feature type="domain" description="DUF3298" evidence="1">
    <location>
        <begin position="214"/>
        <end position="297"/>
    </location>
</feature>
<proteinExistence type="predicted"/>
<keyword evidence="3" id="KW-1185">Reference proteome</keyword>
<dbReference type="Gene3D" id="3.90.640.20">
    <property type="entry name" value="Heat-shock cognate protein, ATPase"/>
    <property type="match status" value="1"/>
</dbReference>
<dbReference type="HOGENOM" id="CLU_081196_0_0_4"/>
<evidence type="ECO:0000313" key="2">
    <source>
        <dbReference type="EMBL" id="EGC18184.1"/>
    </source>
</evidence>
<accession>F0EWV3</accession>
<dbReference type="EMBL" id="AEWV01000006">
    <property type="protein sequence ID" value="EGC18184.1"/>
    <property type="molecule type" value="Genomic_DNA"/>
</dbReference>
<dbReference type="AlphaFoldDB" id="F0EWV3"/>
<sequence>MNKLPVLTAIAVLLSACQPSGNSQYADTPAGKAASAPASASSAGTSAAASVPVAASDVQAASAPQASGIPVVGTASVVLYDKTQCVQGHPTYCAKSNIRLPQTGIAWLDVLLKQRLYEDFSAEGQPAVKSDAALRKLIDHNVAESANELKDYAAEKSAINELYDNTDFSFQYQRGRLATFRLIHDSYSGGAHNNYAESYVTVDLKKRRVLNIADIVAEGKLAALDALLQKRYDEFILADNQEYDGNNGAALIRQHKETFSKKAELTDSFELTADGLAFHYSPYEIAPFAAGVVKLTVTPDELKGILRPEYLP</sequence>
<protein>
    <recommendedName>
        <fullName evidence="1">DUF3298 domain-containing protein</fullName>
    </recommendedName>
</protein>
<dbReference type="Proteomes" id="UP000004088">
    <property type="component" value="Unassembled WGS sequence"/>
</dbReference>
<name>F0EWV3_9NEIS</name>
<organism evidence="2 3">
    <name type="scientific">Kingella denitrificans ATCC 33394</name>
    <dbReference type="NCBI Taxonomy" id="888741"/>
    <lineage>
        <taxon>Bacteria</taxon>
        <taxon>Pseudomonadati</taxon>
        <taxon>Pseudomonadota</taxon>
        <taxon>Betaproteobacteria</taxon>
        <taxon>Neisseriales</taxon>
        <taxon>Neisseriaceae</taxon>
        <taxon>Kingella</taxon>
    </lineage>
</organism>
<dbReference type="STRING" id="888741.HMPREF9098_0333"/>
<dbReference type="Gene3D" id="3.30.565.40">
    <property type="entry name" value="Fervidobacterium nodosum Rt17-B1 like"/>
    <property type="match status" value="1"/>
</dbReference>
<dbReference type="InterPro" id="IPR037126">
    <property type="entry name" value="PdaC/RsiV-like_sf"/>
</dbReference>
<evidence type="ECO:0000313" key="3">
    <source>
        <dbReference type="Proteomes" id="UP000004088"/>
    </source>
</evidence>